<protein>
    <submittedName>
        <fullName evidence="1">Uncharacterized protein</fullName>
    </submittedName>
</protein>
<sequence>MPCNPTLVNYTTGGKERIVTPQGTVVAGTIAENATVADGAGYISHFATCKKRGLFKK</sequence>
<reference evidence="1" key="1">
    <citation type="journal article" date="2021" name="Proc. Natl. Acad. Sci. U.S.A.">
        <title>A Catalog of Tens of Thousands of Viruses from Human Metagenomes Reveals Hidden Associations with Chronic Diseases.</title>
        <authorList>
            <person name="Tisza M.J."/>
            <person name="Buck C.B."/>
        </authorList>
    </citation>
    <scope>NUCLEOTIDE SEQUENCE</scope>
    <source>
        <strain evidence="1">Ct5xZ3</strain>
    </source>
</reference>
<organism evidence="1">
    <name type="scientific">Myoviridae sp. ct5xZ3</name>
    <dbReference type="NCBI Taxonomy" id="2827601"/>
    <lineage>
        <taxon>Viruses</taxon>
        <taxon>Duplodnaviria</taxon>
        <taxon>Heunggongvirae</taxon>
        <taxon>Uroviricota</taxon>
        <taxon>Caudoviricetes</taxon>
    </lineage>
</organism>
<accession>A0A8S5RS34</accession>
<evidence type="ECO:0000313" key="1">
    <source>
        <dbReference type="EMBL" id="DAE92154.1"/>
    </source>
</evidence>
<dbReference type="EMBL" id="BK057794">
    <property type="protein sequence ID" value="DAE92154.1"/>
    <property type="molecule type" value="Genomic_DNA"/>
</dbReference>
<name>A0A8S5RS34_9CAUD</name>
<proteinExistence type="predicted"/>